<organism evidence="1 2">
    <name type="scientific">Aeribacillus alveayuensis</name>
    <dbReference type="NCBI Taxonomy" id="279215"/>
    <lineage>
        <taxon>Bacteria</taxon>
        <taxon>Bacillati</taxon>
        <taxon>Bacillota</taxon>
        <taxon>Bacilli</taxon>
        <taxon>Bacillales</taxon>
        <taxon>Bacillaceae</taxon>
        <taxon>Aeribacillus</taxon>
    </lineage>
</organism>
<evidence type="ECO:0000313" key="1">
    <source>
        <dbReference type="EMBL" id="MDQ0162972.1"/>
    </source>
</evidence>
<proteinExistence type="predicted"/>
<keyword evidence="2" id="KW-1185">Reference proteome</keyword>
<accession>A0ABT9VPQ3</accession>
<evidence type="ECO:0000313" key="2">
    <source>
        <dbReference type="Proteomes" id="UP001225646"/>
    </source>
</evidence>
<dbReference type="Proteomes" id="UP001225646">
    <property type="component" value="Unassembled WGS sequence"/>
</dbReference>
<name>A0ABT9VPQ3_9BACI</name>
<dbReference type="Pfam" id="PF14398">
    <property type="entry name" value="ATPgrasp_YheCD"/>
    <property type="match status" value="1"/>
</dbReference>
<comment type="caution">
    <text evidence="1">The sequence shown here is derived from an EMBL/GenBank/DDBJ whole genome shotgun (WGS) entry which is preliminary data.</text>
</comment>
<dbReference type="SUPFAM" id="SSF56059">
    <property type="entry name" value="Glutathione synthetase ATP-binding domain-like"/>
    <property type="match status" value="1"/>
</dbReference>
<evidence type="ECO:0008006" key="3">
    <source>
        <dbReference type="Google" id="ProtNLM"/>
    </source>
</evidence>
<sequence length="454" mass="52623">MIYEIHIIQKLQNSVILPKQFHSNAIQTIQYGSSKEKCLCFFHEKETTTIYLSQDLAIKMHIQNGFKVKAFIHQQQLILGPLVGIFTAGFVKSLLRPIGNRSIFFSKLIESGKSLGAIVFVFGSHQINWENKTITGYTFNEQGWLKALFPFPNVIYNRLPNRKIENLHLIQHIKNRFIKENHIPLFNPGFFNKWDVFEILSKDKKTKDYLPESIYSPNKKEIMTLLNKHQSVFLKPANGSLGLGVYKLIYLKDENALYCRYIDDKNKKRLIKYPSLETFFNYTFKHRSLEHYIAQQGIKLIQCNGNPIDFRVHVNKNQSGKWIVTAMAAKVAGKGSITTHIKNGGIIRTISEIEKDMNKSTQLKKMIKKTVLTISEVLDAKMNGSIGEIGFDLGMDRSGKIWIFEANSKPGRSIFDHHALQKEDRLTREYIFEYAEYLMKKALFFLKELHYEKV</sequence>
<reference evidence="1 2" key="1">
    <citation type="submission" date="2023-07" db="EMBL/GenBank/DDBJ databases">
        <title>Genomic Encyclopedia of Type Strains, Phase IV (KMG-IV): sequencing the most valuable type-strain genomes for metagenomic binning, comparative biology and taxonomic classification.</title>
        <authorList>
            <person name="Goeker M."/>
        </authorList>
    </citation>
    <scope>NUCLEOTIDE SEQUENCE [LARGE SCALE GENOMIC DNA]</scope>
    <source>
        <strain evidence="1 2">DSM 19092</strain>
    </source>
</reference>
<dbReference type="EMBL" id="JAUSTR010000008">
    <property type="protein sequence ID" value="MDQ0162972.1"/>
    <property type="molecule type" value="Genomic_DNA"/>
</dbReference>
<dbReference type="Gene3D" id="3.30.470.20">
    <property type="entry name" value="ATP-grasp fold, B domain"/>
    <property type="match status" value="1"/>
</dbReference>
<protein>
    <recommendedName>
        <fullName evidence="3">YheC/YheD family protein</fullName>
    </recommendedName>
</protein>
<dbReference type="RefSeq" id="WP_419152209.1">
    <property type="nucleotide sequence ID" value="NZ_JAUSTR010000008.1"/>
</dbReference>
<gene>
    <name evidence="1" type="ORF">J2S06_002049</name>
</gene>
<dbReference type="InterPro" id="IPR026838">
    <property type="entry name" value="YheC/D"/>
</dbReference>